<feature type="domain" description="UreE urease accessory N-terminal" evidence="5">
    <location>
        <begin position="14"/>
        <end position="78"/>
    </location>
</feature>
<dbReference type="InterPro" id="IPR004029">
    <property type="entry name" value="UreE_N"/>
</dbReference>
<protein>
    <submittedName>
        <fullName evidence="6">Urease accessory protein UreE</fullName>
    </submittedName>
</protein>
<feature type="region of interest" description="Disordered" evidence="4">
    <location>
        <begin position="162"/>
        <end position="197"/>
    </location>
</feature>
<evidence type="ECO:0000256" key="3">
    <source>
        <dbReference type="ARBA" id="ARBA00023186"/>
    </source>
</evidence>
<reference evidence="6 7" key="1">
    <citation type="submission" date="2018-10" db="EMBL/GenBank/DDBJ databases">
        <title>Natronolimnobius sp. XQ-INN 246 isolated from Inner Mongolia Autonomous Region of China.</title>
        <authorList>
            <person name="Xue Q."/>
        </authorList>
    </citation>
    <scope>NUCLEOTIDE SEQUENCE [LARGE SCALE GENOMIC DNA]</scope>
    <source>
        <strain evidence="6 7">XQ-INN 246</strain>
    </source>
</reference>
<evidence type="ECO:0000313" key="7">
    <source>
        <dbReference type="Proteomes" id="UP000318864"/>
    </source>
</evidence>
<evidence type="ECO:0000313" key="6">
    <source>
        <dbReference type="EMBL" id="THE66311.1"/>
    </source>
</evidence>
<evidence type="ECO:0000256" key="4">
    <source>
        <dbReference type="SAM" id="MobiDB-lite"/>
    </source>
</evidence>
<evidence type="ECO:0000256" key="1">
    <source>
        <dbReference type="ARBA" id="ARBA00022490"/>
    </source>
</evidence>
<proteinExistence type="inferred from homology"/>
<evidence type="ECO:0000259" key="5">
    <source>
        <dbReference type="SMART" id="SM00988"/>
    </source>
</evidence>
<dbReference type="HAMAP" id="MF_00822">
    <property type="entry name" value="UreE"/>
    <property type="match status" value="1"/>
</dbReference>
<comment type="caution">
    <text evidence="6">The sequence shown here is derived from an EMBL/GenBank/DDBJ whole genome shotgun (WGS) entry which is preliminary data.</text>
</comment>
<sequence>MERIDGIVGNVHADDELAARRDDHAAAGTLERVVLEADNRRRSRFRATTDAGTDIGVVLDRAAVSAGDVLVCEADRMIVVAFEPLEALAVTLPEATDDALEAAVELGHRIGNQHWDLAVEDGVVYVPLEADRHIVERVVANVVANSTVSETTVDADLFVTDLEDEPGYDGSHADHEHGHDDHDHGHTHADHSHDHDH</sequence>
<dbReference type="NCBIfam" id="NF009752">
    <property type="entry name" value="PRK13261.1-2"/>
    <property type="match status" value="1"/>
</dbReference>
<dbReference type="SMART" id="SM00988">
    <property type="entry name" value="UreE_N"/>
    <property type="match status" value="1"/>
</dbReference>
<keyword evidence="7" id="KW-1185">Reference proteome</keyword>
<dbReference type="GO" id="GO:0016151">
    <property type="term" value="F:nickel cation binding"/>
    <property type="evidence" value="ECO:0007669"/>
    <property type="project" value="InterPro"/>
</dbReference>
<dbReference type="GO" id="GO:0005737">
    <property type="term" value="C:cytoplasm"/>
    <property type="evidence" value="ECO:0007669"/>
    <property type="project" value="InterPro"/>
</dbReference>
<dbReference type="RefSeq" id="WP_141463290.1">
    <property type="nucleotide sequence ID" value="NZ_RBZW01000011.1"/>
</dbReference>
<keyword evidence="1" id="KW-0963">Cytoplasm</keyword>
<organism evidence="6 7">
    <name type="scientific">Salinadaptatus halalkaliphilus</name>
    <dbReference type="NCBI Taxonomy" id="2419781"/>
    <lineage>
        <taxon>Archaea</taxon>
        <taxon>Methanobacteriati</taxon>
        <taxon>Methanobacteriota</taxon>
        <taxon>Stenosarchaea group</taxon>
        <taxon>Halobacteria</taxon>
        <taxon>Halobacteriales</taxon>
        <taxon>Natrialbaceae</taxon>
        <taxon>Salinadaptatus</taxon>
    </lineage>
</organism>
<dbReference type="InterPro" id="IPR036118">
    <property type="entry name" value="UreE_N_sf"/>
</dbReference>
<name>A0A4S3TPR5_9EURY</name>
<dbReference type="Proteomes" id="UP000318864">
    <property type="component" value="Unassembled WGS sequence"/>
</dbReference>
<dbReference type="Gene3D" id="2.60.260.20">
    <property type="entry name" value="Urease metallochaperone UreE, N-terminal domain"/>
    <property type="match status" value="1"/>
</dbReference>
<gene>
    <name evidence="6" type="primary">ureE</name>
    <name evidence="6" type="ORF">D8Y22_03290</name>
</gene>
<dbReference type="Pfam" id="PF02814">
    <property type="entry name" value="UreE_N"/>
    <property type="match status" value="1"/>
</dbReference>
<dbReference type="InterPro" id="IPR012406">
    <property type="entry name" value="UreE"/>
</dbReference>
<dbReference type="OrthoDB" id="241983at2157"/>
<feature type="compositionally biased region" description="Basic and acidic residues" evidence="4">
    <location>
        <begin position="171"/>
        <end position="197"/>
    </location>
</feature>
<dbReference type="AlphaFoldDB" id="A0A4S3TPR5"/>
<accession>A0A4S3TPR5</accession>
<dbReference type="GO" id="GO:0006457">
    <property type="term" value="P:protein folding"/>
    <property type="evidence" value="ECO:0007669"/>
    <property type="project" value="InterPro"/>
</dbReference>
<evidence type="ECO:0000256" key="2">
    <source>
        <dbReference type="ARBA" id="ARBA00022596"/>
    </source>
</evidence>
<keyword evidence="2" id="KW-0533">Nickel</keyword>
<keyword evidence="3" id="KW-0143">Chaperone</keyword>
<dbReference type="EMBL" id="RBZW01000011">
    <property type="protein sequence ID" value="THE66311.1"/>
    <property type="molecule type" value="Genomic_DNA"/>
</dbReference>
<dbReference type="SUPFAM" id="SSF69287">
    <property type="entry name" value="Urease metallochaperone UreE, N-terminal domain"/>
    <property type="match status" value="1"/>
</dbReference>